<proteinExistence type="predicted"/>
<dbReference type="OrthoDB" id="6614707at2759"/>
<comment type="caution">
    <text evidence="1">The sequence shown here is derived from an EMBL/GenBank/DDBJ whole genome shotgun (WGS) entry which is preliminary data.</text>
</comment>
<name>A0A6G0Y7Y3_APHCR</name>
<accession>A0A6G0Y7Y3</accession>
<protein>
    <submittedName>
        <fullName evidence="1">Uncharacterized protein</fullName>
    </submittedName>
</protein>
<evidence type="ECO:0000313" key="1">
    <source>
        <dbReference type="EMBL" id="KAF0750705.1"/>
    </source>
</evidence>
<evidence type="ECO:0000313" key="2">
    <source>
        <dbReference type="Proteomes" id="UP000478052"/>
    </source>
</evidence>
<reference evidence="1 2" key="1">
    <citation type="submission" date="2019-08" db="EMBL/GenBank/DDBJ databases">
        <title>Whole genome of Aphis craccivora.</title>
        <authorList>
            <person name="Voronova N.V."/>
            <person name="Shulinski R.S."/>
            <person name="Bandarenka Y.V."/>
            <person name="Zhorov D.G."/>
            <person name="Warner D."/>
        </authorList>
    </citation>
    <scope>NUCLEOTIDE SEQUENCE [LARGE SCALE GENOMIC DNA]</scope>
    <source>
        <strain evidence="1">180601</strain>
        <tissue evidence="1">Whole Body</tissue>
    </source>
</reference>
<dbReference type="EMBL" id="VUJU01005629">
    <property type="protein sequence ID" value="KAF0750705.1"/>
    <property type="molecule type" value="Genomic_DNA"/>
</dbReference>
<sequence>MYLYNKLGEEWDTNEDFVKYVRGKIEEFCSSVNKKWKKSNRCISKFSIKNEMICQPTTSRGRPPVHNILSQVTEYFPCRTIKIRKMYKNYSKTIMPYTEDEALAFIVNTRMTKDAYHKTRLGSKQRGANIHPTYDCIRLAQERCYPEGIEISKKASVPLQHLLDHTLL</sequence>
<keyword evidence="2" id="KW-1185">Reference proteome</keyword>
<dbReference type="Proteomes" id="UP000478052">
    <property type="component" value="Unassembled WGS sequence"/>
</dbReference>
<dbReference type="AlphaFoldDB" id="A0A6G0Y7Y3"/>
<organism evidence="1 2">
    <name type="scientific">Aphis craccivora</name>
    <name type="common">Cowpea aphid</name>
    <dbReference type="NCBI Taxonomy" id="307492"/>
    <lineage>
        <taxon>Eukaryota</taxon>
        <taxon>Metazoa</taxon>
        <taxon>Ecdysozoa</taxon>
        <taxon>Arthropoda</taxon>
        <taxon>Hexapoda</taxon>
        <taxon>Insecta</taxon>
        <taxon>Pterygota</taxon>
        <taxon>Neoptera</taxon>
        <taxon>Paraneoptera</taxon>
        <taxon>Hemiptera</taxon>
        <taxon>Sternorrhyncha</taxon>
        <taxon>Aphidomorpha</taxon>
        <taxon>Aphidoidea</taxon>
        <taxon>Aphididae</taxon>
        <taxon>Aphidini</taxon>
        <taxon>Aphis</taxon>
        <taxon>Aphis</taxon>
    </lineage>
</organism>
<gene>
    <name evidence="1" type="ORF">FWK35_00018119</name>
</gene>